<evidence type="ECO:0000259" key="6">
    <source>
        <dbReference type="PROSITE" id="PS50994"/>
    </source>
</evidence>
<gene>
    <name evidence="7" type="ORF">Tci_002163</name>
</gene>
<dbReference type="GO" id="GO:0006508">
    <property type="term" value="P:proteolysis"/>
    <property type="evidence" value="ECO:0007669"/>
    <property type="project" value="UniProtKB-KW"/>
</dbReference>
<keyword evidence="1" id="KW-0645">Protease</keyword>
<feature type="region of interest" description="Disordered" evidence="5">
    <location>
        <begin position="972"/>
        <end position="992"/>
    </location>
</feature>
<feature type="coiled-coil region" evidence="4">
    <location>
        <begin position="194"/>
        <end position="277"/>
    </location>
</feature>
<reference evidence="7" key="1">
    <citation type="journal article" date="2019" name="Sci. Rep.">
        <title>Draft genome of Tanacetum cinerariifolium, the natural source of mosquito coil.</title>
        <authorList>
            <person name="Yamashiro T."/>
            <person name="Shiraishi A."/>
            <person name="Satake H."/>
            <person name="Nakayama K."/>
        </authorList>
    </citation>
    <scope>NUCLEOTIDE SEQUENCE</scope>
</reference>
<comment type="caution">
    <text evidence="7">The sequence shown here is derived from an EMBL/GenBank/DDBJ whole genome shotgun (WGS) entry which is preliminary data.</text>
</comment>
<dbReference type="InterPro" id="IPR012337">
    <property type="entry name" value="RNaseH-like_sf"/>
</dbReference>
<dbReference type="GO" id="GO:0003676">
    <property type="term" value="F:nucleic acid binding"/>
    <property type="evidence" value="ECO:0007669"/>
    <property type="project" value="InterPro"/>
</dbReference>
<keyword evidence="4" id="KW-0175">Coiled coil</keyword>
<dbReference type="Gene3D" id="3.30.420.10">
    <property type="entry name" value="Ribonuclease H-like superfamily/Ribonuclease H"/>
    <property type="match status" value="2"/>
</dbReference>
<dbReference type="Pfam" id="PF25597">
    <property type="entry name" value="SH3_retrovirus"/>
    <property type="match status" value="1"/>
</dbReference>
<dbReference type="GO" id="GO:0046872">
    <property type="term" value="F:metal ion binding"/>
    <property type="evidence" value="ECO:0007669"/>
    <property type="project" value="UniProtKB-KW"/>
</dbReference>
<feature type="domain" description="Integrase catalytic" evidence="6">
    <location>
        <begin position="285"/>
        <end position="378"/>
    </location>
</feature>
<evidence type="ECO:0000313" key="7">
    <source>
        <dbReference type="EMBL" id="GEU30185.1"/>
    </source>
</evidence>
<evidence type="ECO:0000256" key="3">
    <source>
        <dbReference type="ARBA" id="ARBA00022801"/>
    </source>
</evidence>
<dbReference type="InterPro" id="IPR057670">
    <property type="entry name" value="SH3_retrovirus"/>
</dbReference>
<evidence type="ECO:0000256" key="5">
    <source>
        <dbReference type="SAM" id="MobiDB-lite"/>
    </source>
</evidence>
<feature type="domain" description="Integrase catalytic" evidence="6">
    <location>
        <begin position="1086"/>
        <end position="1278"/>
    </location>
</feature>
<proteinExistence type="predicted"/>
<evidence type="ECO:0000256" key="1">
    <source>
        <dbReference type="ARBA" id="ARBA00022670"/>
    </source>
</evidence>
<dbReference type="InterPro" id="IPR054722">
    <property type="entry name" value="PolX-like_BBD"/>
</dbReference>
<dbReference type="PANTHER" id="PTHR42648:SF32">
    <property type="entry name" value="RIBONUCLEASE H-LIKE DOMAIN, GAG-PRE-INTEGRASE DOMAIN PROTEIN-RELATED"/>
    <property type="match status" value="1"/>
</dbReference>
<dbReference type="Pfam" id="PF07727">
    <property type="entry name" value="RVT_2"/>
    <property type="match status" value="1"/>
</dbReference>
<feature type="coiled-coil region" evidence="4">
    <location>
        <begin position="1815"/>
        <end position="1874"/>
    </location>
</feature>
<dbReference type="SUPFAM" id="SSF53098">
    <property type="entry name" value="Ribonuclease H-like"/>
    <property type="match status" value="2"/>
</dbReference>
<dbReference type="InterPro" id="IPR036397">
    <property type="entry name" value="RNaseH_sf"/>
</dbReference>
<dbReference type="PROSITE" id="PS50994">
    <property type="entry name" value="INTEGRASE"/>
    <property type="match status" value="2"/>
</dbReference>
<dbReference type="InterPro" id="IPR039537">
    <property type="entry name" value="Retrotran_Ty1/copia-like"/>
</dbReference>
<dbReference type="PANTHER" id="PTHR42648">
    <property type="entry name" value="TRANSPOSASE, PUTATIVE-RELATED"/>
    <property type="match status" value="1"/>
</dbReference>
<dbReference type="InterPro" id="IPR001584">
    <property type="entry name" value="Integrase_cat-core"/>
</dbReference>
<dbReference type="InterPro" id="IPR013103">
    <property type="entry name" value="RVT_2"/>
</dbReference>
<evidence type="ECO:0000256" key="2">
    <source>
        <dbReference type="ARBA" id="ARBA00022723"/>
    </source>
</evidence>
<name>A0A6L2J2J7_TANCI</name>
<dbReference type="GO" id="GO:0015074">
    <property type="term" value="P:DNA integration"/>
    <property type="evidence" value="ECO:0007669"/>
    <property type="project" value="InterPro"/>
</dbReference>
<dbReference type="EMBL" id="BKCJ010000135">
    <property type="protein sequence ID" value="GEU30185.1"/>
    <property type="molecule type" value="Genomic_DNA"/>
</dbReference>
<organism evidence="7">
    <name type="scientific">Tanacetum cinerariifolium</name>
    <name type="common">Dalmatian daisy</name>
    <name type="synonym">Chrysanthemum cinerariifolium</name>
    <dbReference type="NCBI Taxonomy" id="118510"/>
    <lineage>
        <taxon>Eukaryota</taxon>
        <taxon>Viridiplantae</taxon>
        <taxon>Streptophyta</taxon>
        <taxon>Embryophyta</taxon>
        <taxon>Tracheophyta</taxon>
        <taxon>Spermatophyta</taxon>
        <taxon>Magnoliopsida</taxon>
        <taxon>eudicotyledons</taxon>
        <taxon>Gunneridae</taxon>
        <taxon>Pentapetalae</taxon>
        <taxon>asterids</taxon>
        <taxon>campanulids</taxon>
        <taxon>Asterales</taxon>
        <taxon>Asteraceae</taxon>
        <taxon>Asteroideae</taxon>
        <taxon>Anthemideae</taxon>
        <taxon>Anthemidinae</taxon>
        <taxon>Tanacetum</taxon>
    </lineage>
</organism>
<keyword evidence="3" id="KW-0378">Hydrolase</keyword>
<sequence length="2056" mass="233579">MNMGQERQMPMVGGIQLQDEEFDLMAPAADLDEIKEVNANCILMANRQQASTSGTQTDKAPVYDSDEPAEEILDLNKQLSKEKSTNSLLLEEKKKLKFDFKIHKDELLDKQIQLENKIKELENILVKTGQSIQTMQLVLPKQDSFYHTEQKMDMCYQNPFYLKQAQQKQQSLYNGKVLLEKHDPPIVHDSKETLQLAQKKAAKFVRDIKSLAKEADESLAKHKALELEIKRLLRAVFSQDVMSIVQNNSVGDTSNFQTELERTKEQFENCIIKKENEYAKIWNDTDNNTKFKNQVLKEYFDSVGISHQVSFVRTPQQNGVVERRNQTLVEAARTMLIFSRAPLFLWAEAIDTACFTQNRSIIHRRFNKTPYELINGRKPDISFLYVFGARCYPKNDCEDVRKLGAKGDIGFFIGYSADSCAYRVYNRRTNKIIKTINVTFDEHSTMAFEQSSSKPGLQSTTSGQISSGLNLTYAPSTITTQQPTEVLTRIQLRSDGDMCMYALTFKRLDVWVLVRAPDNNTPLTLKWLFKNKHDEENTVIRNKSCLVMRGYRQEEGIYFKESFASVARMEAIRIFLAYAAHKSFNVFQMDVKTSFLHGTIWVKACTKGMVNVDDIIFGSTHPRPDIVHATCLCARYQAKPTEKHLKKVKRIFCYLWGIVNTSLWYMKDCSFKLTGFSDADYEGCKETFKSTSGGAQFLVILNVDSLSTTRVVDGVFQLVSLTTAEQSTNKPVSVSAGSTKIYVSALPNVDSLSNAMIYSFFVSKSNSPQLDNEDLKQIDVDDLEEMNLKWQMAMWSVTTATRRDTLQGSVVMTRVFKHKRSLSTMLSWPSLLPVLLLTMRSNESFPPSPIYDRYQSGNGYHTVSPPYTGTFMPPKPNLVFNNAPNDVETDHPAFNAKISPTKPNKDLSHIHRPSTPIIEDWHVENFIPPATPKTAIPKPTSNGKRRNRKTCIVCKSLDHLIKDCDYHEKKMAQPTARNHAQRGNPKSVSTDVPKISVTRPRQAKTIVTKTNSPPRRHIDRSPSPKASIFPLKVIAVKAPMVNAAQGNPQHALKDKGVIDSGCSRHMTGNMSYLSDFEELNGGYVAFGGNPKGGMISGKGKIRTRKLDFDDVYFVKELKFNLFSVSHMRDKKNSVLFIDTECLVLSPEFKLPDENQVLLRVPRGKQYVQCNLVRGLPSKVFENDNTYVACKQESNIEPLFCRMKGIKREFSVPRIPQQNGIAERKNRTLIEAARTMLADLVLPILFWAEAVNTACYVQNRVLANKPHNKTPYELVHGRTPSIGFMRPFGYLVTILNTLDSLGKFNGKVNEGFLVGYSGVVLHGYLILILSHRPVTAGKQSNPSAGVHEQFNTDKAGEKSIQQYVLFSVWSSGFTNPLNTDGDAAFDEKEPVFEGRKPDSKVKVLAISSSENRPPMLNKENYVPWSSRLLRRMIPEPGDPNRKVHVNETFHVQTDDELTKKELKQIEANDQDIQTILLGLPEDICATIDSSETAQEIWFTSIDEESIESYYHHFLKLMNDLKRNKHFPEMIASNLKFLNNLQPEWSRHVTIVYQTKDLHTSDCTQLYDFLKYNQKEVDDLKAERLAKTQDPLALMETSNNPYTFPMLNQDQPSFNQNYMQQPMLNPKDIINPTTAMNMALALMAKAFKLNYSTPTNNNHRISLNPRNRQIAQPGMNMGQDRQMQMVGVQNPRIQSAGNQNGLIGVPKNANQNSNGNGNLVAARAEVKPRRRDAAYLQTQLLIAQKEKAGIQLQAKEFDLMDAAADLDEIMEVNANCILMANLQQASTSGTQTDKALVYDSDGSAEINALHLSFGKQIMALNEEISNLNKQLSMEKSTVSSLLEEKKKLKLDFKICVDELLDKQIQLEKKIKELDNILVKTGQSIKTIHMLSAKPDSFYHTKQKMALGYQNPFYLKQAQQKQQSLYDGKVLIEKHDPPVVHDSEETLVQNFEIQFLKEAAKFVGDFKSLAKEDDESLVKHKALELEIERLLRAVVSQDIMSVVQNNFVDETSNLQTKLEHTKEQFENCIIEKENEYAKFWNDHFDNRQTRVVTVYSISR</sequence>
<accession>A0A6L2J2J7</accession>
<keyword evidence="2" id="KW-0479">Metal-binding</keyword>
<dbReference type="Pfam" id="PF22936">
    <property type="entry name" value="Pol_BBD"/>
    <property type="match status" value="1"/>
</dbReference>
<protein>
    <submittedName>
        <fullName evidence="7">Retrovirus-related Pol polyprotein from transposon TNT 1-94</fullName>
    </submittedName>
</protein>
<dbReference type="GO" id="GO:0008233">
    <property type="term" value="F:peptidase activity"/>
    <property type="evidence" value="ECO:0007669"/>
    <property type="project" value="UniProtKB-KW"/>
</dbReference>
<evidence type="ECO:0000256" key="4">
    <source>
        <dbReference type="SAM" id="Coils"/>
    </source>
</evidence>